<accession>A0A9P1IVJ9</accession>
<reference evidence="2" key="1">
    <citation type="submission" date="2022-11" db="EMBL/GenBank/DDBJ databases">
        <authorList>
            <person name="Kikuchi T."/>
        </authorList>
    </citation>
    <scope>NUCLEOTIDE SEQUENCE</scope>
    <source>
        <strain evidence="2">PS1010</strain>
    </source>
</reference>
<evidence type="ECO:0000313" key="2">
    <source>
        <dbReference type="EMBL" id="CAI5451950.1"/>
    </source>
</evidence>
<keyword evidence="1" id="KW-0732">Signal</keyword>
<evidence type="ECO:0000313" key="3">
    <source>
        <dbReference type="Proteomes" id="UP001152747"/>
    </source>
</evidence>
<feature type="chain" id="PRO_5040267122" description="Protein quiver" evidence="1">
    <location>
        <begin position="17"/>
        <end position="108"/>
    </location>
</feature>
<evidence type="ECO:0008006" key="4">
    <source>
        <dbReference type="Google" id="ProtNLM"/>
    </source>
</evidence>
<name>A0A9P1IVJ9_9PELO</name>
<comment type="caution">
    <text evidence="2">The sequence shown here is derived from an EMBL/GenBank/DDBJ whole genome shotgun (WGS) entry which is preliminary data.</text>
</comment>
<sequence>MIMLLRFCFLPIMTFGLMCINSTSYKDRLLIAPKSSVCASDWSLCMKTVQISTSENGLPEVLSIHRECYELKPITITNDCIDSYVGNEPRRTGPHLITCYCSSNLCNF</sequence>
<dbReference type="AlphaFoldDB" id="A0A9P1IVJ9"/>
<evidence type="ECO:0000256" key="1">
    <source>
        <dbReference type="SAM" id="SignalP"/>
    </source>
</evidence>
<gene>
    <name evidence="2" type="ORF">CAMP_LOCUS14587</name>
</gene>
<dbReference type="EMBL" id="CANHGI010000005">
    <property type="protein sequence ID" value="CAI5451950.1"/>
    <property type="molecule type" value="Genomic_DNA"/>
</dbReference>
<feature type="signal peptide" evidence="1">
    <location>
        <begin position="1"/>
        <end position="16"/>
    </location>
</feature>
<organism evidence="2 3">
    <name type="scientific">Caenorhabditis angaria</name>
    <dbReference type="NCBI Taxonomy" id="860376"/>
    <lineage>
        <taxon>Eukaryota</taxon>
        <taxon>Metazoa</taxon>
        <taxon>Ecdysozoa</taxon>
        <taxon>Nematoda</taxon>
        <taxon>Chromadorea</taxon>
        <taxon>Rhabditida</taxon>
        <taxon>Rhabditina</taxon>
        <taxon>Rhabditomorpha</taxon>
        <taxon>Rhabditoidea</taxon>
        <taxon>Rhabditidae</taxon>
        <taxon>Peloderinae</taxon>
        <taxon>Caenorhabditis</taxon>
    </lineage>
</organism>
<dbReference type="OrthoDB" id="5820707at2759"/>
<keyword evidence="3" id="KW-1185">Reference proteome</keyword>
<proteinExistence type="predicted"/>
<dbReference type="InterPro" id="IPR045860">
    <property type="entry name" value="Snake_toxin-like_sf"/>
</dbReference>
<protein>
    <recommendedName>
        <fullName evidence="4">Protein quiver</fullName>
    </recommendedName>
</protein>
<dbReference type="Proteomes" id="UP001152747">
    <property type="component" value="Unassembled WGS sequence"/>
</dbReference>
<dbReference type="SUPFAM" id="SSF57302">
    <property type="entry name" value="Snake toxin-like"/>
    <property type="match status" value="1"/>
</dbReference>